<dbReference type="Proteomes" id="UP001307168">
    <property type="component" value="Unassembled WGS sequence"/>
</dbReference>
<dbReference type="RefSeq" id="WP_367408475.1">
    <property type="nucleotide sequence ID" value="NZ_JARNBH010000042.1"/>
</dbReference>
<dbReference type="EMBL" id="JARNBH010000042">
    <property type="protein sequence ID" value="MEC0276897.1"/>
    <property type="molecule type" value="Genomic_DNA"/>
</dbReference>
<proteinExistence type="predicted"/>
<reference evidence="2 3" key="1">
    <citation type="submission" date="2023-03" db="EMBL/GenBank/DDBJ databases">
        <title>Bacillus Genome Sequencing.</title>
        <authorList>
            <person name="Dunlap C."/>
        </authorList>
    </citation>
    <scope>NUCLEOTIDE SEQUENCE [LARGE SCALE GENOMIC DNA]</scope>
    <source>
        <strain evidence="2 3">B-41290</strain>
    </source>
</reference>
<dbReference type="InterPro" id="IPR018958">
    <property type="entry name" value="Knr4/Smi1-like_dom"/>
</dbReference>
<evidence type="ECO:0000313" key="2">
    <source>
        <dbReference type="EMBL" id="MEC0276897.1"/>
    </source>
</evidence>
<gene>
    <name evidence="2" type="ORF">P4706_28305</name>
</gene>
<dbReference type="AlphaFoldDB" id="A0AAW9NM26"/>
<dbReference type="InterPro" id="IPR037883">
    <property type="entry name" value="Knr4/Smi1-like_sf"/>
</dbReference>
<accession>A0AAW9NM26</accession>
<organism evidence="2 3">
    <name type="scientific">Peribacillus castrilensis</name>
    <dbReference type="NCBI Taxonomy" id="2897690"/>
    <lineage>
        <taxon>Bacteria</taxon>
        <taxon>Bacillati</taxon>
        <taxon>Bacillota</taxon>
        <taxon>Bacilli</taxon>
        <taxon>Bacillales</taxon>
        <taxon>Bacillaceae</taxon>
        <taxon>Peribacillus</taxon>
    </lineage>
</organism>
<evidence type="ECO:0000259" key="1">
    <source>
        <dbReference type="SMART" id="SM00860"/>
    </source>
</evidence>
<dbReference type="Gene3D" id="3.40.1580.10">
    <property type="entry name" value="SMI1/KNR4-like"/>
    <property type="match status" value="1"/>
</dbReference>
<protein>
    <submittedName>
        <fullName evidence="2">SMI1/KNR4 family protein</fullName>
    </submittedName>
</protein>
<evidence type="ECO:0000313" key="3">
    <source>
        <dbReference type="Proteomes" id="UP001307168"/>
    </source>
</evidence>
<dbReference type="SUPFAM" id="SSF160631">
    <property type="entry name" value="SMI1/KNR4-like"/>
    <property type="match status" value="1"/>
</dbReference>
<dbReference type="SMART" id="SM00860">
    <property type="entry name" value="SMI1_KNR4"/>
    <property type="match status" value="1"/>
</dbReference>
<name>A0AAW9NM26_9BACI</name>
<comment type="caution">
    <text evidence="2">The sequence shown here is derived from an EMBL/GenBank/DDBJ whole genome shotgun (WGS) entry which is preliminary data.</text>
</comment>
<dbReference type="Pfam" id="PF09346">
    <property type="entry name" value="SMI1_KNR4"/>
    <property type="match status" value="1"/>
</dbReference>
<sequence length="183" mass="21130">MSHFVHNTLSGLKKLLDNKNRMKRISHEGEVGIVSCSFNAPIQTTEIEMFERENNIKLPEDYKAFLTLHNGARIYELIDDEDDINIGGGLHLFSLDEVKEAQELELMEGLGLPIGHLLGDCYLILDTEKLKVGEPNYLNILEFTELASPNLNFEIFLDRYIISQGEVFWDWPIYTAENYYETR</sequence>
<feature type="domain" description="Knr4/Smi1-like" evidence="1">
    <location>
        <begin position="41"/>
        <end position="159"/>
    </location>
</feature>
<keyword evidence="3" id="KW-1185">Reference proteome</keyword>